<keyword evidence="1" id="KW-0472">Membrane</keyword>
<keyword evidence="1" id="KW-1133">Transmembrane helix</keyword>
<sequence length="97" mass="11146">MIPRIPIVTRCNKYHILLISLLFSNTHPARHRYHLTFIHPQASVLINIPGETAEYHFGQIMHHAGIKDRMQTVFGIALLALLVRIAFLVIACTWAHR</sequence>
<feature type="transmembrane region" description="Helical" evidence="1">
    <location>
        <begin position="73"/>
        <end position="96"/>
    </location>
</feature>
<protein>
    <submittedName>
        <fullName evidence="2">Uncharacterized protein</fullName>
    </submittedName>
</protein>
<gene>
    <name evidence="2" type="ORF">SS50377_16364</name>
</gene>
<accession>V6LHK1</accession>
<dbReference type="AlphaFoldDB" id="V6LHK1"/>
<keyword evidence="1" id="KW-0812">Transmembrane</keyword>
<organism evidence="2">
    <name type="scientific">Spironucleus salmonicida</name>
    <dbReference type="NCBI Taxonomy" id="348837"/>
    <lineage>
        <taxon>Eukaryota</taxon>
        <taxon>Metamonada</taxon>
        <taxon>Diplomonadida</taxon>
        <taxon>Hexamitidae</taxon>
        <taxon>Hexamitinae</taxon>
        <taxon>Spironucleus</taxon>
    </lineage>
</organism>
<dbReference type="EMBL" id="KI546130">
    <property type="protein sequence ID" value="EST44050.1"/>
    <property type="molecule type" value="Genomic_DNA"/>
</dbReference>
<dbReference type="VEuPathDB" id="GiardiaDB:SS50377_28369"/>
<name>V6LHK1_9EUKA</name>
<evidence type="ECO:0000313" key="2">
    <source>
        <dbReference type="EMBL" id="EST44050.1"/>
    </source>
</evidence>
<reference evidence="2" key="1">
    <citation type="journal article" date="2014" name="PLoS Genet.">
        <title>The Genome of Spironucleus salmonicida Highlights a Fish Pathogen Adapted to Fluctuating Environments.</title>
        <authorList>
            <person name="Xu F."/>
            <person name="Jerlstrom-Hultqvist J."/>
            <person name="Einarsson E."/>
            <person name="Astvaldsson A."/>
            <person name="Svard S.G."/>
            <person name="Andersson J.O."/>
        </authorList>
    </citation>
    <scope>NUCLEOTIDE SEQUENCE</scope>
</reference>
<evidence type="ECO:0000256" key="1">
    <source>
        <dbReference type="SAM" id="Phobius"/>
    </source>
</evidence>
<proteinExistence type="predicted"/>